<comment type="caution">
    <text evidence="3">The sequence shown here is derived from an EMBL/GenBank/DDBJ whole genome shotgun (WGS) entry which is preliminary data.</text>
</comment>
<feature type="compositionally biased region" description="Polar residues" evidence="1">
    <location>
        <begin position="275"/>
        <end position="311"/>
    </location>
</feature>
<dbReference type="STRING" id="1306861.A0A4U6XVU6"/>
<keyword evidence="2" id="KW-0732">Signal</keyword>
<evidence type="ECO:0000313" key="3">
    <source>
        <dbReference type="EMBL" id="TKW60104.1"/>
    </source>
</evidence>
<feature type="compositionally biased region" description="Polar residues" evidence="1">
    <location>
        <begin position="324"/>
        <end position="340"/>
    </location>
</feature>
<feature type="signal peptide" evidence="2">
    <location>
        <begin position="1"/>
        <end position="19"/>
    </location>
</feature>
<organism evidence="3 4">
    <name type="scientific">Colletotrichum tanaceti</name>
    <dbReference type="NCBI Taxonomy" id="1306861"/>
    <lineage>
        <taxon>Eukaryota</taxon>
        <taxon>Fungi</taxon>
        <taxon>Dikarya</taxon>
        <taxon>Ascomycota</taxon>
        <taxon>Pezizomycotina</taxon>
        <taxon>Sordariomycetes</taxon>
        <taxon>Hypocreomycetidae</taxon>
        <taxon>Glomerellales</taxon>
        <taxon>Glomerellaceae</taxon>
        <taxon>Colletotrichum</taxon>
        <taxon>Colletotrichum destructivum species complex</taxon>
    </lineage>
</organism>
<feature type="compositionally biased region" description="Polar residues" evidence="1">
    <location>
        <begin position="347"/>
        <end position="356"/>
    </location>
</feature>
<name>A0A4U6XVU6_9PEZI</name>
<sequence>MQYALLLTAALLSEMKTCTENVDLTNENQVAAHAQSRNARPDLRSGEWAYPVAARGRTPFSSNGTASPAGTGTTSASSSSAFSLPHNVTSSTNSSHQSGCPQSTSTSTTTVDVTFYITATTSYGDNATSSSGTGTGFASSSVSSHTFVNSTTSQAIWNTSSTSVRLSTGYTLPVNSSYASTVSSVAGSGSSCSDNTASTQFPYPNITSSLSSHYSRSSLATGGSSGTITSVPAWHNSASAGPSQTTEPCDDDLSSTSLSNSTSTATSTQLNSTAPLSTGTPKSAAQVTSCDDTSSGSATANHPATATTSKVPHINSTAAYTLSTKTQKVTSSQPVLSSTTEWDDEPSASTLSTGVPSSIHAVSSSWTARLPTVTPFLPNTISLTYSTHTMTVGTTSADSSYSSIPTESCVIDTSMVPVTSAPLTSVPTPTLIPTKTVCQDDAPTGKPKPGNNHCGVHGLPVGNYFLARFVENAPGLPVTLEGCYQFCASVMSATNGCKSYRFYPERGLNVPRCDLYGSSVAYALNSINNDHPDMWFDLTCGSPSDERWASLPGMTRLGELGLLR</sequence>
<dbReference type="Proteomes" id="UP000310108">
    <property type="component" value="Unassembled WGS sequence"/>
</dbReference>
<proteinExistence type="predicted"/>
<feature type="compositionally biased region" description="Low complexity" evidence="1">
    <location>
        <begin position="61"/>
        <end position="83"/>
    </location>
</feature>
<keyword evidence="4" id="KW-1185">Reference proteome</keyword>
<feature type="compositionally biased region" description="Polar residues" evidence="1">
    <location>
        <begin position="232"/>
        <end position="247"/>
    </location>
</feature>
<feature type="compositionally biased region" description="Low complexity" evidence="1">
    <location>
        <begin position="254"/>
        <end position="274"/>
    </location>
</feature>
<evidence type="ECO:0000313" key="4">
    <source>
        <dbReference type="Proteomes" id="UP000310108"/>
    </source>
</evidence>
<feature type="region of interest" description="Disordered" evidence="1">
    <location>
        <begin position="324"/>
        <end position="356"/>
    </location>
</feature>
<evidence type="ECO:0000256" key="1">
    <source>
        <dbReference type="SAM" id="MobiDB-lite"/>
    </source>
</evidence>
<feature type="region of interest" description="Disordered" evidence="1">
    <location>
        <begin position="232"/>
        <end position="311"/>
    </location>
</feature>
<feature type="compositionally biased region" description="Polar residues" evidence="1">
    <location>
        <begin position="86"/>
        <end position="102"/>
    </location>
</feature>
<gene>
    <name evidence="3" type="ORF">CTA1_4884</name>
</gene>
<evidence type="ECO:0000256" key="2">
    <source>
        <dbReference type="SAM" id="SignalP"/>
    </source>
</evidence>
<dbReference type="AlphaFoldDB" id="A0A4U6XVU6"/>
<protein>
    <recommendedName>
        <fullName evidence="5">Apple domain-containing protein</fullName>
    </recommendedName>
</protein>
<feature type="chain" id="PRO_5020218079" description="Apple domain-containing protein" evidence="2">
    <location>
        <begin position="20"/>
        <end position="564"/>
    </location>
</feature>
<accession>A0A4U6XVU6</accession>
<dbReference type="OrthoDB" id="5152618at2759"/>
<feature type="region of interest" description="Disordered" evidence="1">
    <location>
        <begin position="55"/>
        <end position="107"/>
    </location>
</feature>
<reference evidence="3 4" key="1">
    <citation type="journal article" date="2019" name="PLoS ONE">
        <title>Comparative genome analysis indicates high evolutionary potential of pathogenicity genes in Colletotrichum tanaceti.</title>
        <authorList>
            <person name="Lelwala R.V."/>
            <person name="Korhonen P.K."/>
            <person name="Young N.D."/>
            <person name="Scott J.B."/>
            <person name="Ades P.A."/>
            <person name="Gasser R.B."/>
            <person name="Taylor P.W.J."/>
        </authorList>
    </citation>
    <scope>NUCLEOTIDE SEQUENCE [LARGE SCALE GENOMIC DNA]</scope>
    <source>
        <strain evidence="3">BRIP57314</strain>
    </source>
</reference>
<dbReference type="EMBL" id="PJEX01000001">
    <property type="protein sequence ID" value="TKW60104.1"/>
    <property type="molecule type" value="Genomic_DNA"/>
</dbReference>
<evidence type="ECO:0008006" key="5">
    <source>
        <dbReference type="Google" id="ProtNLM"/>
    </source>
</evidence>